<keyword evidence="3" id="KW-1185">Reference proteome</keyword>
<dbReference type="Proteomes" id="UP001595462">
    <property type="component" value="Unassembled WGS sequence"/>
</dbReference>
<keyword evidence="1" id="KW-1133">Transmembrane helix</keyword>
<keyword evidence="1" id="KW-0472">Membrane</keyword>
<organism evidence="2 3">
    <name type="scientific">Salinisphaera aquimarina</name>
    <dbReference type="NCBI Taxonomy" id="2094031"/>
    <lineage>
        <taxon>Bacteria</taxon>
        <taxon>Pseudomonadati</taxon>
        <taxon>Pseudomonadota</taxon>
        <taxon>Gammaproteobacteria</taxon>
        <taxon>Salinisphaerales</taxon>
        <taxon>Salinisphaeraceae</taxon>
        <taxon>Salinisphaera</taxon>
    </lineage>
</organism>
<feature type="transmembrane region" description="Helical" evidence="1">
    <location>
        <begin position="21"/>
        <end position="40"/>
    </location>
</feature>
<evidence type="ECO:0000256" key="1">
    <source>
        <dbReference type="SAM" id="Phobius"/>
    </source>
</evidence>
<feature type="transmembrane region" description="Helical" evidence="1">
    <location>
        <begin position="95"/>
        <end position="111"/>
    </location>
</feature>
<accession>A0ABV7ESC1</accession>
<comment type="caution">
    <text evidence="2">The sequence shown here is derived from an EMBL/GenBank/DDBJ whole genome shotgun (WGS) entry which is preliminary data.</text>
</comment>
<sequence length="153" mass="17244">MSDAFAGTLHLVVRVSPTHRWLVVCEHLVGAVVLALLAWHRPLLLGLLPLLAGSARLGLRRAALNTPTSLLRLRWPSEGEMRWQTADGTWHDGRLAHAFVAGTWLVILTLRDDAQRWRRTRCLLFGDALTRQSHRQLRARLTVMPPQQAPMDA</sequence>
<dbReference type="InterPro" id="IPR009883">
    <property type="entry name" value="YgfX"/>
</dbReference>
<dbReference type="EMBL" id="JBHRSS010000004">
    <property type="protein sequence ID" value="MFC3104507.1"/>
    <property type="molecule type" value="Genomic_DNA"/>
</dbReference>
<dbReference type="Pfam" id="PF07254">
    <property type="entry name" value="Cpta_toxin"/>
    <property type="match status" value="1"/>
</dbReference>
<dbReference type="RefSeq" id="WP_380689708.1">
    <property type="nucleotide sequence ID" value="NZ_JBHRSS010000004.1"/>
</dbReference>
<evidence type="ECO:0000313" key="2">
    <source>
        <dbReference type="EMBL" id="MFC3104507.1"/>
    </source>
</evidence>
<name>A0ABV7ESC1_9GAMM</name>
<protein>
    <submittedName>
        <fullName evidence="2">Protein YgfX</fullName>
    </submittedName>
</protein>
<reference evidence="3" key="1">
    <citation type="journal article" date="2019" name="Int. J. Syst. Evol. Microbiol.">
        <title>The Global Catalogue of Microorganisms (GCM) 10K type strain sequencing project: providing services to taxonomists for standard genome sequencing and annotation.</title>
        <authorList>
            <consortium name="The Broad Institute Genomics Platform"/>
            <consortium name="The Broad Institute Genome Sequencing Center for Infectious Disease"/>
            <person name="Wu L."/>
            <person name="Ma J."/>
        </authorList>
    </citation>
    <scope>NUCLEOTIDE SEQUENCE [LARGE SCALE GENOMIC DNA]</scope>
    <source>
        <strain evidence="3">KCTC 52640</strain>
    </source>
</reference>
<gene>
    <name evidence="2" type="ORF">ACFOSU_11470</name>
</gene>
<proteinExistence type="predicted"/>
<keyword evidence="1" id="KW-0812">Transmembrane</keyword>
<evidence type="ECO:0000313" key="3">
    <source>
        <dbReference type="Proteomes" id="UP001595462"/>
    </source>
</evidence>